<proteinExistence type="predicted"/>
<dbReference type="InterPro" id="IPR039564">
    <property type="entry name" value="Peptidase_C39-like"/>
</dbReference>
<dbReference type="EMBL" id="VBSP01000050">
    <property type="protein sequence ID" value="TLQ39734.1"/>
    <property type="molecule type" value="Genomic_DNA"/>
</dbReference>
<reference evidence="3 4" key="1">
    <citation type="submission" date="2019-05" db="EMBL/GenBank/DDBJ databases">
        <title>The metagenome of a microbial culture collection derived from dairy environment covers the genomic content of the human microbiome.</title>
        <authorList>
            <person name="Roder T."/>
            <person name="Wuthrich D."/>
            <person name="Sattari Z."/>
            <person name="Von Ah U."/>
            <person name="Bar C."/>
            <person name="Ronchi F."/>
            <person name="Macpherson A.J."/>
            <person name="Ganal-Vonarburg S.C."/>
            <person name="Bruggmann R."/>
            <person name="Vergeres G."/>
        </authorList>
    </citation>
    <scope>NUCLEOTIDE SEQUENCE [LARGE SCALE GENOMIC DNA]</scope>
    <source>
        <strain evidence="3 4">FAM 24227</strain>
    </source>
</reference>
<keyword evidence="1" id="KW-1133">Transmembrane helix</keyword>
<gene>
    <name evidence="3" type="ORF">FEZ33_10395</name>
</gene>
<keyword evidence="1" id="KW-0812">Transmembrane</keyword>
<feature type="transmembrane region" description="Helical" evidence="1">
    <location>
        <begin position="38"/>
        <end position="59"/>
    </location>
</feature>
<dbReference type="OrthoDB" id="3186156at2"/>
<evidence type="ECO:0000256" key="1">
    <source>
        <dbReference type="SAM" id="Phobius"/>
    </source>
</evidence>
<name>A0A5R9DXL8_9LACT</name>
<dbReference type="Proteomes" id="UP000306420">
    <property type="component" value="Unassembled WGS sequence"/>
</dbReference>
<protein>
    <recommendedName>
        <fullName evidence="2">Peptidase C39-like domain-containing protein</fullName>
    </recommendedName>
</protein>
<feature type="domain" description="Peptidase C39-like" evidence="2">
    <location>
        <begin position="124"/>
        <end position="258"/>
    </location>
</feature>
<dbReference type="Gene3D" id="3.90.70.10">
    <property type="entry name" value="Cysteine proteinases"/>
    <property type="match status" value="1"/>
</dbReference>
<accession>A0A5R9DXL8</accession>
<sequence>MLMPAIISIDILETNKPMEVTMARKTNRQAKSFGTGKLVLTLFALIIIIGISMLAFIFITEDAKTNYQPYYTMAQVNENYLIENQSQIVEDIEATDVDLQQLGHVFIPEEPANYIDIQHVGQHNVPYLNQNDPRWADKHYGTDGSQTIWENGCAVVVLAMIDSYFTNTKVRPEEITRWAGDEYYMTNQGTSWSIYSAFGQDFGYEVVDVGNDFYSAVNLLDNGYLVVVSVGPGTFTQGGHVMLMRGYQDGLVYLNDPNDAPDKMFSIQGIEAQTVIDDALNYWAIAPI</sequence>
<comment type="caution">
    <text evidence="3">The sequence shown here is derived from an EMBL/GenBank/DDBJ whole genome shotgun (WGS) entry which is preliminary data.</text>
</comment>
<organism evidence="3 4">
    <name type="scientific">Ruoffia tabacinasalis</name>
    <dbReference type="NCBI Taxonomy" id="87458"/>
    <lineage>
        <taxon>Bacteria</taxon>
        <taxon>Bacillati</taxon>
        <taxon>Bacillota</taxon>
        <taxon>Bacilli</taxon>
        <taxon>Lactobacillales</taxon>
        <taxon>Aerococcaceae</taxon>
        <taxon>Ruoffia</taxon>
    </lineage>
</organism>
<dbReference type="AlphaFoldDB" id="A0A5R9DXL8"/>
<dbReference type="Pfam" id="PF13529">
    <property type="entry name" value="Peptidase_C39_2"/>
    <property type="match status" value="1"/>
</dbReference>
<keyword evidence="1" id="KW-0472">Membrane</keyword>
<evidence type="ECO:0000313" key="3">
    <source>
        <dbReference type="EMBL" id="TLQ39734.1"/>
    </source>
</evidence>
<evidence type="ECO:0000313" key="4">
    <source>
        <dbReference type="Proteomes" id="UP000306420"/>
    </source>
</evidence>
<evidence type="ECO:0000259" key="2">
    <source>
        <dbReference type="Pfam" id="PF13529"/>
    </source>
</evidence>